<feature type="transmembrane region" description="Helical" evidence="3">
    <location>
        <begin position="279"/>
        <end position="306"/>
    </location>
</feature>
<keyword evidence="4" id="KW-0732">Signal</keyword>
<evidence type="ECO:0000256" key="2">
    <source>
        <dbReference type="ARBA" id="ARBA00022734"/>
    </source>
</evidence>
<dbReference type="GO" id="GO:0016301">
    <property type="term" value="F:kinase activity"/>
    <property type="evidence" value="ECO:0007669"/>
    <property type="project" value="UniProtKB-KW"/>
</dbReference>
<accession>A0A438E0Y5</accession>
<evidence type="ECO:0000256" key="1">
    <source>
        <dbReference type="ARBA" id="ARBA00007606"/>
    </source>
</evidence>
<keyword evidence="6" id="KW-0675">Receptor</keyword>
<dbReference type="PANTHER" id="PTHR32401:SF15">
    <property type="entry name" value="L-TYPE LECTIN-DOMAIN CONTAINING RECEPTOR KINASE VIII.2-LIKE"/>
    <property type="match status" value="1"/>
</dbReference>
<dbReference type="CDD" id="cd06899">
    <property type="entry name" value="lectin_legume_LecRK_Arcelin_ConA"/>
    <property type="match status" value="1"/>
</dbReference>
<evidence type="ECO:0000256" key="3">
    <source>
        <dbReference type="SAM" id="Phobius"/>
    </source>
</evidence>
<keyword evidence="6" id="KW-0808">Transferase</keyword>
<feature type="chain" id="PRO_5033424007" evidence="4">
    <location>
        <begin position="31"/>
        <end position="343"/>
    </location>
</feature>
<dbReference type="Gene3D" id="2.60.120.200">
    <property type="match status" value="1"/>
</dbReference>
<proteinExistence type="inferred from homology"/>
<sequence length="343" mass="37589">MAAFSFPSFSSTVFPLVFWFLALSAKPISAFSFQDFQKTSLDSEIALYGDARISNDGSSVTLTPPLASSFGLLAYNRGFRLLEATSFSTDFSFSISPDNGDGLALVVLPNGFASKLDSSVFGLSRKILFLGVEFDTSMDENVGDPNGNHVGIDVGSLVSASVRNLSSANLLLNSGVKLRSWIDYNANSKRLKVWLGKLESSRPNDPILSYPIDLSKMWKGEEVFVGISASSGNSSQTSSVYSWSFRLRSVPNWLHSQPVDPRRERGEPLRMQKSSVCPLTVLAGVIFSTGCLALMAFVFLFVWAIFVARHTTVAAAATEEEYPKFPVDFRYQKIDVVDTKDVK</sequence>
<keyword evidence="6" id="KW-0418">Kinase</keyword>
<comment type="similarity">
    <text evidence="1">Belongs to the leguminous lectin family.</text>
</comment>
<dbReference type="SUPFAM" id="SSF49899">
    <property type="entry name" value="Concanavalin A-like lectins/glucanases"/>
    <property type="match status" value="1"/>
</dbReference>
<evidence type="ECO:0000313" key="7">
    <source>
        <dbReference type="EMBL" id="RVW60840.1"/>
    </source>
</evidence>
<dbReference type="AlphaFoldDB" id="A0A438E0Y5"/>
<comment type="caution">
    <text evidence="6">The sequence shown here is derived from an EMBL/GenBank/DDBJ whole genome shotgun (WGS) entry which is preliminary data.</text>
</comment>
<dbReference type="GO" id="GO:0030246">
    <property type="term" value="F:carbohydrate binding"/>
    <property type="evidence" value="ECO:0007669"/>
    <property type="project" value="UniProtKB-KW"/>
</dbReference>
<keyword evidence="2 6" id="KW-0430">Lectin</keyword>
<evidence type="ECO:0000259" key="5">
    <source>
        <dbReference type="Pfam" id="PF00139"/>
    </source>
</evidence>
<keyword evidence="3" id="KW-0472">Membrane</keyword>
<evidence type="ECO:0000256" key="4">
    <source>
        <dbReference type="SAM" id="SignalP"/>
    </source>
</evidence>
<dbReference type="EMBL" id="QGNW01000846">
    <property type="protein sequence ID" value="RVW60840.1"/>
    <property type="molecule type" value="Genomic_DNA"/>
</dbReference>
<feature type="domain" description="Legume lectin" evidence="5">
    <location>
        <begin position="30"/>
        <end position="257"/>
    </location>
</feature>
<dbReference type="InterPro" id="IPR013320">
    <property type="entry name" value="ConA-like_dom_sf"/>
</dbReference>
<protein>
    <submittedName>
        <fullName evidence="6">Putative L-type lectin-domain containing receptor kinase S.7</fullName>
    </submittedName>
</protein>
<keyword evidence="3" id="KW-0812">Transmembrane</keyword>
<dbReference type="EMBL" id="QGNW01001441">
    <property type="protein sequence ID" value="RVW41363.1"/>
    <property type="molecule type" value="Genomic_DNA"/>
</dbReference>
<dbReference type="PANTHER" id="PTHR32401">
    <property type="entry name" value="CONCANAVALIN A-LIKE LECTIN FAMILY PROTEIN"/>
    <property type="match status" value="1"/>
</dbReference>
<gene>
    <name evidence="6" type="primary">LECRKS7_6</name>
    <name evidence="7" type="synonym">LECRKS7_1</name>
    <name evidence="7" type="ORF">CK203_033567</name>
    <name evidence="6" type="ORF">CK203_088405</name>
</gene>
<reference evidence="6 8" key="1">
    <citation type="journal article" date="2018" name="PLoS Genet.">
        <title>Population sequencing reveals clonal diversity and ancestral inbreeding in the grapevine cultivar Chardonnay.</title>
        <authorList>
            <person name="Roach M.J."/>
            <person name="Johnson D.L."/>
            <person name="Bohlmann J."/>
            <person name="van Vuuren H.J."/>
            <person name="Jones S.J."/>
            <person name="Pretorius I.S."/>
            <person name="Schmidt S.A."/>
            <person name="Borneman A.R."/>
        </authorList>
    </citation>
    <scope>NUCLEOTIDE SEQUENCE [LARGE SCALE GENOMIC DNA]</scope>
    <source>
        <strain evidence="8">cv. Chardonnay</strain>
        <strain evidence="6">I10V1</strain>
        <tissue evidence="6">Leaf</tissue>
    </source>
</reference>
<dbReference type="Pfam" id="PF00139">
    <property type="entry name" value="Lectin_legB"/>
    <property type="match status" value="1"/>
</dbReference>
<name>A0A438E0Y5_VITVI</name>
<dbReference type="InterPro" id="IPR050258">
    <property type="entry name" value="Leguminous_Lectin"/>
</dbReference>
<organism evidence="6 8">
    <name type="scientific">Vitis vinifera</name>
    <name type="common">Grape</name>
    <dbReference type="NCBI Taxonomy" id="29760"/>
    <lineage>
        <taxon>Eukaryota</taxon>
        <taxon>Viridiplantae</taxon>
        <taxon>Streptophyta</taxon>
        <taxon>Embryophyta</taxon>
        <taxon>Tracheophyta</taxon>
        <taxon>Spermatophyta</taxon>
        <taxon>Magnoliopsida</taxon>
        <taxon>eudicotyledons</taxon>
        <taxon>Gunneridae</taxon>
        <taxon>Pentapetalae</taxon>
        <taxon>rosids</taxon>
        <taxon>Vitales</taxon>
        <taxon>Vitaceae</taxon>
        <taxon>Viteae</taxon>
        <taxon>Vitis</taxon>
    </lineage>
</organism>
<dbReference type="InterPro" id="IPR001220">
    <property type="entry name" value="Legume_lectin_dom"/>
</dbReference>
<dbReference type="Proteomes" id="UP000288805">
    <property type="component" value="Unassembled WGS sequence"/>
</dbReference>
<feature type="signal peptide" evidence="4">
    <location>
        <begin position="1"/>
        <end position="30"/>
    </location>
</feature>
<evidence type="ECO:0000313" key="6">
    <source>
        <dbReference type="EMBL" id="RVW41363.1"/>
    </source>
</evidence>
<keyword evidence="3" id="KW-1133">Transmembrane helix</keyword>
<evidence type="ECO:0000313" key="8">
    <source>
        <dbReference type="Proteomes" id="UP000288805"/>
    </source>
</evidence>